<dbReference type="RefSeq" id="XP_005817777.1">
    <property type="nucleotide sequence ID" value="XM_005817720.1"/>
</dbReference>
<keyword evidence="1" id="KW-0677">Repeat</keyword>
<dbReference type="KEGG" id="gtt:GUITHDRAFT_122988"/>
<evidence type="ECO:0000256" key="1">
    <source>
        <dbReference type="ARBA" id="ARBA00022737"/>
    </source>
</evidence>
<keyword evidence="6" id="KW-1185">Reference proteome</keyword>
<gene>
    <name evidence="4" type="ORF">GUITHDRAFT_122988</name>
</gene>
<evidence type="ECO:0000313" key="6">
    <source>
        <dbReference type="Proteomes" id="UP000011087"/>
    </source>
</evidence>
<dbReference type="PANTHER" id="PTHR47933">
    <property type="entry name" value="PENTATRICOPEPTIDE REPEAT-CONTAINING PROTEIN 1, MITOCHONDRIAL"/>
    <property type="match status" value="1"/>
</dbReference>
<dbReference type="EMBL" id="JH993545">
    <property type="protein sequence ID" value="EKX30797.1"/>
    <property type="molecule type" value="Genomic_DNA"/>
</dbReference>
<dbReference type="PaxDb" id="55529-EKX30797"/>
<dbReference type="Gene3D" id="1.25.40.10">
    <property type="entry name" value="Tetratricopeptide repeat domain"/>
    <property type="match status" value="2"/>
</dbReference>
<dbReference type="STRING" id="905079.L1I435"/>
<dbReference type="GO" id="GO:0003729">
    <property type="term" value="F:mRNA binding"/>
    <property type="evidence" value="ECO:0007669"/>
    <property type="project" value="TreeGrafter"/>
</dbReference>
<name>L1I435_GUITC</name>
<organism evidence="4">
    <name type="scientific">Guillardia theta (strain CCMP2712)</name>
    <name type="common">Cryptophyte</name>
    <dbReference type="NCBI Taxonomy" id="905079"/>
    <lineage>
        <taxon>Eukaryota</taxon>
        <taxon>Cryptophyceae</taxon>
        <taxon>Pyrenomonadales</taxon>
        <taxon>Geminigeraceae</taxon>
        <taxon>Guillardia</taxon>
    </lineage>
</organism>
<dbReference type="OrthoDB" id="185373at2759"/>
<reference evidence="5" key="3">
    <citation type="submission" date="2015-06" db="UniProtKB">
        <authorList>
            <consortium name="EnsemblProtists"/>
        </authorList>
    </citation>
    <scope>IDENTIFICATION</scope>
</reference>
<dbReference type="PROSITE" id="PS51375">
    <property type="entry name" value="PPR"/>
    <property type="match status" value="1"/>
</dbReference>
<dbReference type="Proteomes" id="UP000011087">
    <property type="component" value="Unassembled WGS sequence"/>
</dbReference>
<protein>
    <recommendedName>
        <fullName evidence="3">PROP1-like PPR domain-containing protein</fullName>
    </recommendedName>
</protein>
<feature type="domain" description="PROP1-like PPR" evidence="3">
    <location>
        <begin position="8"/>
        <end position="115"/>
    </location>
</feature>
<evidence type="ECO:0000259" key="3">
    <source>
        <dbReference type="Pfam" id="PF17177"/>
    </source>
</evidence>
<reference evidence="6" key="2">
    <citation type="submission" date="2012-11" db="EMBL/GenBank/DDBJ databases">
        <authorList>
            <person name="Kuo A."/>
            <person name="Curtis B.A."/>
            <person name="Tanifuji G."/>
            <person name="Burki F."/>
            <person name="Gruber A."/>
            <person name="Irimia M."/>
            <person name="Maruyama S."/>
            <person name="Arias M.C."/>
            <person name="Ball S.G."/>
            <person name="Gile G.H."/>
            <person name="Hirakawa Y."/>
            <person name="Hopkins J.F."/>
            <person name="Rensing S.A."/>
            <person name="Schmutz J."/>
            <person name="Symeonidi A."/>
            <person name="Elias M."/>
            <person name="Eveleigh R.J."/>
            <person name="Herman E.K."/>
            <person name="Klute M.J."/>
            <person name="Nakayama T."/>
            <person name="Obornik M."/>
            <person name="Reyes-Prieto A."/>
            <person name="Armbrust E.V."/>
            <person name="Aves S.J."/>
            <person name="Beiko R.G."/>
            <person name="Coutinho P."/>
            <person name="Dacks J.B."/>
            <person name="Durnford D.G."/>
            <person name="Fast N.M."/>
            <person name="Green B.R."/>
            <person name="Grisdale C."/>
            <person name="Hempe F."/>
            <person name="Henrissat B."/>
            <person name="Hoppner M.P."/>
            <person name="Ishida K.-I."/>
            <person name="Kim E."/>
            <person name="Koreny L."/>
            <person name="Kroth P.G."/>
            <person name="Liu Y."/>
            <person name="Malik S.-B."/>
            <person name="Maier U.G."/>
            <person name="McRose D."/>
            <person name="Mock T."/>
            <person name="Neilson J.A."/>
            <person name="Onodera N.T."/>
            <person name="Poole A.M."/>
            <person name="Pritham E.J."/>
            <person name="Richards T.A."/>
            <person name="Rocap G."/>
            <person name="Roy S.W."/>
            <person name="Sarai C."/>
            <person name="Schaack S."/>
            <person name="Shirato S."/>
            <person name="Slamovits C.H."/>
            <person name="Spencer D.F."/>
            <person name="Suzuki S."/>
            <person name="Worden A.Z."/>
            <person name="Zauner S."/>
            <person name="Barry K."/>
            <person name="Bell C."/>
            <person name="Bharti A.K."/>
            <person name="Crow J.A."/>
            <person name="Grimwood J."/>
            <person name="Kramer R."/>
            <person name="Lindquist E."/>
            <person name="Lucas S."/>
            <person name="Salamov A."/>
            <person name="McFadden G.I."/>
            <person name="Lane C.E."/>
            <person name="Keeling P.J."/>
            <person name="Gray M.W."/>
            <person name="Grigoriev I.V."/>
            <person name="Archibald J.M."/>
        </authorList>
    </citation>
    <scope>NUCLEOTIDE SEQUENCE</scope>
    <source>
        <strain evidence="6">CCMP2712</strain>
    </source>
</reference>
<dbReference type="Pfam" id="PF17177">
    <property type="entry name" value="PPR_long"/>
    <property type="match status" value="1"/>
</dbReference>
<dbReference type="InterPro" id="IPR011990">
    <property type="entry name" value="TPR-like_helical_dom_sf"/>
</dbReference>
<dbReference type="GeneID" id="17287517"/>
<evidence type="ECO:0000313" key="5">
    <source>
        <dbReference type="EnsemblProtists" id="EKX30797"/>
    </source>
</evidence>
<feature type="non-terminal residue" evidence="4">
    <location>
        <position position="1"/>
    </location>
</feature>
<sequence>MLAVHARNEESSRRTRSYNHILQQCARERDHKKATEVLAAMAAAGIVWDVYTYNAVLNCFCHPSTHKFQVYPMELMGEMSAKAVRPNVITVNTALKYFVLRKDLDGAMKLVEDMQ</sequence>
<dbReference type="HOGENOM" id="CLU_2115301_0_0_1"/>
<proteinExistence type="predicted"/>
<dbReference type="InterPro" id="IPR051240">
    <property type="entry name" value="Mito_RNA-Proc/Resp"/>
</dbReference>
<accession>L1I435</accession>
<dbReference type="AlphaFoldDB" id="L1I435"/>
<evidence type="ECO:0000256" key="2">
    <source>
        <dbReference type="PROSITE-ProRule" id="PRU00708"/>
    </source>
</evidence>
<dbReference type="NCBIfam" id="TIGR00756">
    <property type="entry name" value="PPR"/>
    <property type="match status" value="1"/>
</dbReference>
<dbReference type="EnsemblProtists" id="EKX30797">
    <property type="protein sequence ID" value="EKX30797"/>
    <property type="gene ID" value="GUITHDRAFT_122988"/>
</dbReference>
<feature type="repeat" description="PPR" evidence="2">
    <location>
        <begin position="49"/>
        <end position="86"/>
    </location>
</feature>
<dbReference type="InterPro" id="IPR002885">
    <property type="entry name" value="PPR_rpt"/>
</dbReference>
<evidence type="ECO:0000313" key="4">
    <source>
        <dbReference type="EMBL" id="EKX30797.1"/>
    </source>
</evidence>
<dbReference type="PANTHER" id="PTHR47933:SF11">
    <property type="entry name" value="PENTATRICOPEPTIDE REPEAT-CONTAINING PROTEIN 2"/>
    <property type="match status" value="1"/>
</dbReference>
<dbReference type="InterPro" id="IPR033443">
    <property type="entry name" value="PROP1-like_PPR_dom"/>
</dbReference>
<reference evidence="4 6" key="1">
    <citation type="journal article" date="2012" name="Nature">
        <title>Algal genomes reveal evolutionary mosaicism and the fate of nucleomorphs.</title>
        <authorList>
            <consortium name="DOE Joint Genome Institute"/>
            <person name="Curtis B.A."/>
            <person name="Tanifuji G."/>
            <person name="Burki F."/>
            <person name="Gruber A."/>
            <person name="Irimia M."/>
            <person name="Maruyama S."/>
            <person name="Arias M.C."/>
            <person name="Ball S.G."/>
            <person name="Gile G.H."/>
            <person name="Hirakawa Y."/>
            <person name="Hopkins J.F."/>
            <person name="Kuo A."/>
            <person name="Rensing S.A."/>
            <person name="Schmutz J."/>
            <person name="Symeonidi A."/>
            <person name="Elias M."/>
            <person name="Eveleigh R.J."/>
            <person name="Herman E.K."/>
            <person name="Klute M.J."/>
            <person name="Nakayama T."/>
            <person name="Obornik M."/>
            <person name="Reyes-Prieto A."/>
            <person name="Armbrust E.V."/>
            <person name="Aves S.J."/>
            <person name="Beiko R.G."/>
            <person name="Coutinho P."/>
            <person name="Dacks J.B."/>
            <person name="Durnford D.G."/>
            <person name="Fast N.M."/>
            <person name="Green B.R."/>
            <person name="Grisdale C.J."/>
            <person name="Hempel F."/>
            <person name="Henrissat B."/>
            <person name="Hoppner M.P."/>
            <person name="Ishida K."/>
            <person name="Kim E."/>
            <person name="Koreny L."/>
            <person name="Kroth P.G."/>
            <person name="Liu Y."/>
            <person name="Malik S.B."/>
            <person name="Maier U.G."/>
            <person name="McRose D."/>
            <person name="Mock T."/>
            <person name="Neilson J.A."/>
            <person name="Onodera N.T."/>
            <person name="Poole A.M."/>
            <person name="Pritham E.J."/>
            <person name="Richards T.A."/>
            <person name="Rocap G."/>
            <person name="Roy S.W."/>
            <person name="Sarai C."/>
            <person name="Schaack S."/>
            <person name="Shirato S."/>
            <person name="Slamovits C.H."/>
            <person name="Spencer D.F."/>
            <person name="Suzuki S."/>
            <person name="Worden A.Z."/>
            <person name="Zauner S."/>
            <person name="Barry K."/>
            <person name="Bell C."/>
            <person name="Bharti A.K."/>
            <person name="Crow J.A."/>
            <person name="Grimwood J."/>
            <person name="Kramer R."/>
            <person name="Lindquist E."/>
            <person name="Lucas S."/>
            <person name="Salamov A."/>
            <person name="McFadden G.I."/>
            <person name="Lane C.E."/>
            <person name="Keeling P.J."/>
            <person name="Gray M.W."/>
            <person name="Grigoriev I.V."/>
            <person name="Archibald J.M."/>
        </authorList>
    </citation>
    <scope>NUCLEOTIDE SEQUENCE</scope>
    <source>
        <strain evidence="4 6">CCMP2712</strain>
    </source>
</reference>